<dbReference type="SUPFAM" id="SSF56176">
    <property type="entry name" value="FAD-binding/transporter-associated domain-like"/>
    <property type="match status" value="1"/>
</dbReference>
<evidence type="ECO:0000256" key="3">
    <source>
        <dbReference type="ARBA" id="ARBA00022630"/>
    </source>
</evidence>
<dbReference type="Proteomes" id="UP000503088">
    <property type="component" value="Chromosome"/>
</dbReference>
<dbReference type="Gene3D" id="1.10.45.10">
    <property type="entry name" value="Vanillyl-alcohol Oxidase, Chain A, domain 4"/>
    <property type="match status" value="1"/>
</dbReference>
<proteinExistence type="inferred from homology"/>
<dbReference type="PANTHER" id="PTHR43762">
    <property type="entry name" value="L-GULONOLACTONE OXIDASE"/>
    <property type="match status" value="1"/>
</dbReference>
<dbReference type="GO" id="GO:0003885">
    <property type="term" value="F:D-arabinono-1,4-lactone oxidase activity"/>
    <property type="evidence" value="ECO:0007669"/>
    <property type="project" value="InterPro"/>
</dbReference>
<dbReference type="InterPro" id="IPR006094">
    <property type="entry name" value="Oxid_FAD_bind_N"/>
</dbReference>
<dbReference type="Gene3D" id="3.30.465.10">
    <property type="match status" value="1"/>
</dbReference>
<sequence length="440" mass="50136">MKLKESPISTTWKNWSRSVQCSPERIAYPSSVEEVVEIVKQARRKSRSIRIVGSGHSFTPLVQTNEILLSLDRLQGLISVDKGIATVWGGTKLKALGEELLAAGWSQESLGDINSQSIAGAISTGTHGTGVRFGSISSQVVGITLVTAAGDLVECSPDQNQDIFKAAQLSLGALGIIIKVRLRVLPKFRLYYQSCRLSLQHTLESLDELKQKHRHFEFFWFPYTDTVQAKFLNETNQAPTPNSPWNHFNKLVMENGVFWFLSEGARLFPRLSPTISKLSAKGVPVFEEAGYSHRLFATPRLVRFYEMEYSIPAKHLKCVIREIREQIQKHRFAVHFPVECRYVKGDDIWLSPAYGRDSAFVAVHMYKGMPFKPYFKVVEDIFLRYDGRPHWGKMHTLTSKSLPSLYPKWENFQKVRTRLDPQGRFSSPYMKKLWGRGFTT</sequence>
<dbReference type="Pfam" id="PF04030">
    <property type="entry name" value="ALO"/>
    <property type="match status" value="1"/>
</dbReference>
<dbReference type="InterPro" id="IPR006093">
    <property type="entry name" value="Oxy_OxRdtase_FAD_BS"/>
</dbReference>
<dbReference type="RefSeq" id="WP_173221640.1">
    <property type="nucleotide sequence ID" value="NZ_CP048104.1"/>
</dbReference>
<keyword evidence="4" id="KW-0060">Ascorbate biosynthesis</keyword>
<dbReference type="GO" id="GO:0071949">
    <property type="term" value="F:FAD binding"/>
    <property type="evidence" value="ECO:0007669"/>
    <property type="project" value="InterPro"/>
</dbReference>
<comment type="pathway">
    <text evidence="1">Cofactor biosynthesis; L-ascorbate biosynthesis.</text>
</comment>
<evidence type="ECO:0000313" key="7">
    <source>
        <dbReference type="EMBL" id="QKG84184.1"/>
    </source>
</evidence>
<evidence type="ECO:0000256" key="5">
    <source>
        <dbReference type="ARBA" id="ARBA00023002"/>
    </source>
</evidence>
<dbReference type="InterPro" id="IPR007173">
    <property type="entry name" value="ALO_C"/>
</dbReference>
<dbReference type="Gene3D" id="3.30.43.10">
    <property type="entry name" value="Uridine Diphospho-n-acetylenolpyruvylglucosamine Reductase, domain 2"/>
    <property type="match status" value="1"/>
</dbReference>
<dbReference type="EMBL" id="CP048104">
    <property type="protein sequence ID" value="QKG84184.1"/>
    <property type="molecule type" value="Genomic_DNA"/>
</dbReference>
<keyword evidence="3" id="KW-0285">Flavoprotein</keyword>
<dbReference type="KEGG" id="kpul:GXN76_06650"/>
<dbReference type="GO" id="GO:0019853">
    <property type="term" value="P:L-ascorbic acid biosynthetic process"/>
    <property type="evidence" value="ECO:0007669"/>
    <property type="project" value="UniProtKB-UniPathway"/>
</dbReference>
<evidence type="ECO:0000259" key="6">
    <source>
        <dbReference type="PROSITE" id="PS51387"/>
    </source>
</evidence>
<evidence type="ECO:0000256" key="1">
    <source>
        <dbReference type="ARBA" id="ARBA00005147"/>
    </source>
</evidence>
<evidence type="ECO:0000256" key="4">
    <source>
        <dbReference type="ARBA" id="ARBA00022644"/>
    </source>
</evidence>
<evidence type="ECO:0000256" key="2">
    <source>
        <dbReference type="ARBA" id="ARBA00005466"/>
    </source>
</evidence>
<name>A0A7D3XI34_9BACL</name>
<accession>A0A7D3XI34</accession>
<reference evidence="7 8" key="1">
    <citation type="submission" date="2020-01" db="EMBL/GenBank/DDBJ databases">
        <authorList>
            <person name="Gulvik C.A."/>
            <person name="Batra D.G."/>
        </authorList>
    </citation>
    <scope>NUCLEOTIDE SEQUENCE [LARGE SCALE GENOMIC DNA]</scope>
    <source>
        <strain evidence="7 8">W9323</strain>
    </source>
</reference>
<dbReference type="InterPro" id="IPR016171">
    <property type="entry name" value="Vanillyl_alc_oxidase_C-sub2"/>
</dbReference>
<dbReference type="PIRSF" id="PIRSF000136">
    <property type="entry name" value="LGO_GLO"/>
    <property type="match status" value="1"/>
</dbReference>
<dbReference type="InterPro" id="IPR036318">
    <property type="entry name" value="FAD-bd_PCMH-like_sf"/>
</dbReference>
<dbReference type="Pfam" id="PF01565">
    <property type="entry name" value="FAD_binding_4"/>
    <property type="match status" value="1"/>
</dbReference>
<dbReference type="PANTHER" id="PTHR43762:SF1">
    <property type="entry name" value="D-ARABINONO-1,4-LACTONE OXIDASE"/>
    <property type="match status" value="1"/>
</dbReference>
<dbReference type="InterPro" id="IPR016167">
    <property type="entry name" value="FAD-bd_PCMH_sub1"/>
</dbReference>
<keyword evidence="5" id="KW-0560">Oxidoreductase</keyword>
<dbReference type="InterPro" id="IPR010031">
    <property type="entry name" value="FAD_lactone_oxidase-like"/>
</dbReference>
<feature type="domain" description="FAD-binding PCMH-type" evidence="6">
    <location>
        <begin position="19"/>
        <end position="187"/>
    </location>
</feature>
<keyword evidence="8" id="KW-1185">Reference proteome</keyword>
<gene>
    <name evidence="7" type="ORF">GXN76_06650</name>
</gene>
<comment type="similarity">
    <text evidence="2">Belongs to the oxygen-dependent FAD-linked oxidoreductase family.</text>
</comment>
<dbReference type="NCBIfam" id="TIGR01679">
    <property type="entry name" value="bact_FAD_ox"/>
    <property type="match status" value="1"/>
</dbReference>
<dbReference type="PROSITE" id="PS00862">
    <property type="entry name" value="OX2_COVAL_FAD"/>
    <property type="match status" value="1"/>
</dbReference>
<dbReference type="PROSITE" id="PS51387">
    <property type="entry name" value="FAD_PCMH"/>
    <property type="match status" value="1"/>
</dbReference>
<dbReference type="Gene3D" id="3.30.70.2520">
    <property type="match status" value="1"/>
</dbReference>
<dbReference type="InterPro" id="IPR016169">
    <property type="entry name" value="FAD-bd_PCMH_sub2"/>
</dbReference>
<dbReference type="GO" id="GO:0016020">
    <property type="term" value="C:membrane"/>
    <property type="evidence" value="ECO:0007669"/>
    <property type="project" value="InterPro"/>
</dbReference>
<dbReference type="InterPro" id="IPR016166">
    <property type="entry name" value="FAD-bd_PCMH"/>
</dbReference>
<organism evidence="7 8">
    <name type="scientific">Kroppenstedtia pulmonis</name>
    <dbReference type="NCBI Taxonomy" id="1380685"/>
    <lineage>
        <taxon>Bacteria</taxon>
        <taxon>Bacillati</taxon>
        <taxon>Bacillota</taxon>
        <taxon>Bacilli</taxon>
        <taxon>Bacillales</taxon>
        <taxon>Thermoactinomycetaceae</taxon>
        <taxon>Kroppenstedtia</taxon>
    </lineage>
</organism>
<evidence type="ECO:0000313" key="8">
    <source>
        <dbReference type="Proteomes" id="UP000503088"/>
    </source>
</evidence>
<protein>
    <submittedName>
        <fullName evidence="7">FAD-binding protein</fullName>
    </submittedName>
</protein>
<dbReference type="UniPathway" id="UPA00132"/>
<dbReference type="AlphaFoldDB" id="A0A7D3XI34"/>